<sequence>PVLDRNDRVILLLGGFPPNANWQEEVAGPVASTMETAYAEIYSGSKRQRAQQAASESGDGPRRGPHAASSVGGSMGGGQMYPQNLHHTVVNLAIFAGLFGLDCFQRLAKWTNVLFMGFNPGVHKYYEQTLDRLFTWDTAQQRPKHLIRNFLRGVSVFTTATFNFGLSTVTLPHIDFGNLAWGWCAITMLGPFNPNLGGHLVLWDLRLIICFPPGATIFIPSAILQHSNVKIRANEQRYSFTQFTPAGIFRWVYNGFRTNKDIENSTLTTDELRERRRADRARRWEEGVLMYRI</sequence>
<proteinExistence type="predicted"/>
<reference evidence="2" key="1">
    <citation type="submission" date="2023-03" db="EMBL/GenBank/DDBJ databases">
        <title>Massive genome expansion in bonnet fungi (Mycena s.s.) driven by repeated elements and novel gene families across ecological guilds.</title>
        <authorList>
            <consortium name="Lawrence Berkeley National Laboratory"/>
            <person name="Harder C.B."/>
            <person name="Miyauchi S."/>
            <person name="Viragh M."/>
            <person name="Kuo A."/>
            <person name="Thoen E."/>
            <person name="Andreopoulos B."/>
            <person name="Lu D."/>
            <person name="Skrede I."/>
            <person name="Drula E."/>
            <person name="Henrissat B."/>
            <person name="Morin E."/>
            <person name="Kohler A."/>
            <person name="Barry K."/>
            <person name="LaButti K."/>
            <person name="Morin E."/>
            <person name="Salamov A."/>
            <person name="Lipzen A."/>
            <person name="Mereny Z."/>
            <person name="Hegedus B."/>
            <person name="Baldrian P."/>
            <person name="Stursova M."/>
            <person name="Weitz H."/>
            <person name="Taylor A."/>
            <person name="Grigoriev I.V."/>
            <person name="Nagy L.G."/>
            <person name="Martin F."/>
            <person name="Kauserud H."/>
        </authorList>
    </citation>
    <scope>NUCLEOTIDE SEQUENCE</scope>
    <source>
        <strain evidence="2">CBHHK188m</strain>
    </source>
</reference>
<dbReference type="Gene3D" id="3.60.130.30">
    <property type="match status" value="1"/>
</dbReference>
<organism evidence="2 3">
    <name type="scientific">Mycena maculata</name>
    <dbReference type="NCBI Taxonomy" id="230809"/>
    <lineage>
        <taxon>Eukaryota</taxon>
        <taxon>Fungi</taxon>
        <taxon>Dikarya</taxon>
        <taxon>Basidiomycota</taxon>
        <taxon>Agaricomycotina</taxon>
        <taxon>Agaricomycetes</taxon>
        <taxon>Agaricomycetidae</taxon>
        <taxon>Agaricales</taxon>
        <taxon>Marasmiineae</taxon>
        <taxon>Mycenaceae</taxon>
        <taxon>Mycena</taxon>
    </lineage>
</organism>
<feature type="region of interest" description="Disordered" evidence="1">
    <location>
        <begin position="44"/>
        <end position="73"/>
    </location>
</feature>
<evidence type="ECO:0000256" key="1">
    <source>
        <dbReference type="SAM" id="MobiDB-lite"/>
    </source>
</evidence>
<evidence type="ECO:0000313" key="3">
    <source>
        <dbReference type="Proteomes" id="UP001215280"/>
    </source>
</evidence>
<dbReference type="EMBL" id="JARJLG010000271">
    <property type="protein sequence ID" value="KAJ7721195.1"/>
    <property type="molecule type" value="Genomic_DNA"/>
</dbReference>
<dbReference type="Proteomes" id="UP001215280">
    <property type="component" value="Unassembled WGS sequence"/>
</dbReference>
<dbReference type="AlphaFoldDB" id="A0AAD7HIR5"/>
<keyword evidence="3" id="KW-1185">Reference proteome</keyword>
<comment type="caution">
    <text evidence="2">The sequence shown here is derived from an EMBL/GenBank/DDBJ whole genome shotgun (WGS) entry which is preliminary data.</text>
</comment>
<evidence type="ECO:0000313" key="2">
    <source>
        <dbReference type="EMBL" id="KAJ7721195.1"/>
    </source>
</evidence>
<name>A0AAD7HIR5_9AGAR</name>
<feature type="non-terminal residue" evidence="2">
    <location>
        <position position="293"/>
    </location>
</feature>
<accession>A0AAD7HIR5</accession>
<gene>
    <name evidence="2" type="ORF">DFH07DRAFT_760576</name>
</gene>
<protein>
    <submittedName>
        <fullName evidence="2">Uncharacterized protein</fullName>
    </submittedName>
</protein>